<evidence type="ECO:0000313" key="8">
    <source>
        <dbReference type="EMBL" id="CAD8171944.1"/>
    </source>
</evidence>
<keyword evidence="9" id="KW-1185">Reference proteome</keyword>
<accession>A0A8S1V5A9</accession>
<keyword evidence="2" id="KW-0963">Cytoplasm</keyword>
<dbReference type="GO" id="GO:0005829">
    <property type="term" value="C:cytosol"/>
    <property type="evidence" value="ECO:0007669"/>
    <property type="project" value="UniProtKB-SubCell"/>
</dbReference>
<keyword evidence="4" id="KW-0648">Protein biosynthesis</keyword>
<evidence type="ECO:0000256" key="2">
    <source>
        <dbReference type="ARBA" id="ARBA00022490"/>
    </source>
</evidence>
<dbReference type="PANTHER" id="PTHR10233">
    <property type="entry name" value="TRANSLATION INITIATION FACTOR EIF-2B"/>
    <property type="match status" value="1"/>
</dbReference>
<evidence type="ECO:0000256" key="5">
    <source>
        <dbReference type="ARBA" id="ARBA00046432"/>
    </source>
</evidence>
<dbReference type="OrthoDB" id="10254737at2759"/>
<comment type="subcellular location">
    <subcellularLocation>
        <location evidence="1">Cytoplasm</location>
        <location evidence="1">Cytosol</location>
    </subcellularLocation>
</comment>
<feature type="compositionally biased region" description="Basic and acidic residues" evidence="7">
    <location>
        <begin position="11"/>
        <end position="44"/>
    </location>
</feature>
<evidence type="ECO:0000256" key="1">
    <source>
        <dbReference type="ARBA" id="ARBA00004514"/>
    </source>
</evidence>
<dbReference type="EMBL" id="CAJJDO010000056">
    <property type="protein sequence ID" value="CAD8171944.1"/>
    <property type="molecule type" value="Genomic_DNA"/>
</dbReference>
<protein>
    <recommendedName>
        <fullName evidence="10">Translation initiation factor eIF-2B subunit delta</fullName>
    </recommendedName>
</protein>
<comment type="similarity">
    <text evidence="6">Belongs to the eIF-2B alpha/beta/delta subunits family.</text>
</comment>
<proteinExistence type="inferred from homology"/>
<dbReference type="GO" id="GO:0003743">
    <property type="term" value="F:translation initiation factor activity"/>
    <property type="evidence" value="ECO:0007669"/>
    <property type="project" value="UniProtKB-KW"/>
</dbReference>
<evidence type="ECO:0008006" key="10">
    <source>
        <dbReference type="Google" id="ProtNLM"/>
    </source>
</evidence>
<sequence>MSEKQNQQNPKKGEPWKPKEKFDKKANKKKQEQEQEQVEGKQETNKPQQQQNQQPIIPQQTIDQQSSQPQLPINDKQIALADASKEPNKRKDFLSHLPIFQDYTSVSIKTVKQIDPFTLHHAFIELCIQYQNGQCIGSTHRCVEFLNALKQFIRDYKLSRQSNYFAMAFLDELKEIFNLMKNFRTVNEGMSTSYLFIRECLMILRDTRLDENESKIWLCNQIDQFIQSKIIAASELIVKNATQLIQEGTTILVYARSYLIENFIINYIKQGKQLTIFVVDNPQFGEGSQLVNRLQQQGISCYQILLSHVSYILSKVDKILVGASSMLCNGALVSRVGTALLACLASTHKIPFLVFCESYKFSEKSQIDSLSWNEIAQLSQGNENQQYTSLNSNRSWIDTGNFCQSSDRRIQKVQLCGCNRSSKKRIMTMCYRQKSYIYISYYSISSINIINLYMLQLKVSALPQNPHLINQIEQFIIDSNTLIRNGYYRKCVMHLDGQYKKLLPIESPLLLRIKVLRRLCYCTIMYFKLKINKGEVNQGKNQFILWTRLQLYLRDFHDNISLLKIQYKKKFYTQELISLIIKAILFRSLYYQKNQLVARGLLYLNYLCGTIIEQALIDKITVFLSLQGKYNLITGNSYFQLQNYSTALKYYLKGLDIYQRNLIIIYKEITLTSLEEIKMTLNYYTKEIILSLFLIALVYEQMNDFLKYQETIKIMTWVDSNYQPENSIGKLYFQQCIDNTRYIQYALEKAEISKVLKQALPEEETSKVPGEEDQLNYYTNLLYEFSEFPKIRKQYFYYDKSQLPYTQEIAESDTQLEKSRAFKTNASVQMVYKSQPNENESTTLCRSALMKTKNSDNGLSTRFQTESEGFSQTMIHIQKQKKLKKQVNKEDVTLQVYYGKAIEKSVKLQELESLAEQHNQDLVQQQIDTLSFDKKLKLSKQQICKYVYYFKEFKKIFGCIDLKQGPFQIETRESRKRQQKQQAKNINQLQSLLSIQIQIKTKTEQSQLLEQYNKQRKGNFQSAPNIFQQLHNKHRQNKDIRVQEKSIITNKEFSKDIGSHHKTQDEEQLIRQININTKETIKQMMDEKESIIQSKPFSTRRSSQNNNINILFEKLISKNDNLAHTTDQISNSKKVNSLKSLLEVPRNNQNQKRMTTILSTITPRPTSKMSSHTILPIC</sequence>
<comment type="subunit">
    <text evidence="5">Component of the translation initiation factor 2B (eIF2B) complex which is a heterodecamer of two sets of five different subunits: alpha, beta, gamma, delta and epsilon. Subunits alpha, beta and delta comprise a regulatory subcomplex and subunits epsilon and gamma comprise a catalytic subcomplex. Within the complex, the hexameric regulatory complex resides at the center, with the two heterodimeric catalytic subcomplexes bound on opposite sides.</text>
</comment>
<evidence type="ECO:0000256" key="6">
    <source>
        <dbReference type="RuleBase" id="RU003814"/>
    </source>
</evidence>
<feature type="compositionally biased region" description="Low complexity" evidence="7">
    <location>
        <begin position="47"/>
        <end position="70"/>
    </location>
</feature>
<dbReference type="AlphaFoldDB" id="A0A8S1V5A9"/>
<evidence type="ECO:0000256" key="4">
    <source>
        <dbReference type="ARBA" id="ARBA00022917"/>
    </source>
</evidence>
<name>A0A8S1V5A9_9CILI</name>
<evidence type="ECO:0000313" key="9">
    <source>
        <dbReference type="Proteomes" id="UP000689195"/>
    </source>
</evidence>
<keyword evidence="3" id="KW-0396">Initiation factor</keyword>
<feature type="region of interest" description="Disordered" evidence="7">
    <location>
        <begin position="1"/>
        <end position="70"/>
    </location>
</feature>
<evidence type="ECO:0000256" key="3">
    <source>
        <dbReference type="ARBA" id="ARBA00022540"/>
    </source>
</evidence>
<dbReference type="Proteomes" id="UP000689195">
    <property type="component" value="Unassembled WGS sequence"/>
</dbReference>
<organism evidence="8 9">
    <name type="scientific">Paramecium pentaurelia</name>
    <dbReference type="NCBI Taxonomy" id="43138"/>
    <lineage>
        <taxon>Eukaryota</taxon>
        <taxon>Sar</taxon>
        <taxon>Alveolata</taxon>
        <taxon>Ciliophora</taxon>
        <taxon>Intramacronucleata</taxon>
        <taxon>Oligohymenophorea</taxon>
        <taxon>Peniculida</taxon>
        <taxon>Parameciidae</taxon>
        <taxon>Paramecium</taxon>
    </lineage>
</organism>
<dbReference type="PANTHER" id="PTHR10233:SF14">
    <property type="entry name" value="TRANSLATION INITIATION FACTOR EIF-2B SUBUNIT DELTA"/>
    <property type="match status" value="1"/>
</dbReference>
<dbReference type="Pfam" id="PF01008">
    <property type="entry name" value="IF-2B"/>
    <property type="match status" value="1"/>
</dbReference>
<evidence type="ECO:0000256" key="7">
    <source>
        <dbReference type="SAM" id="MobiDB-lite"/>
    </source>
</evidence>
<gene>
    <name evidence="8" type="ORF">PPENT_87.1.T0560006</name>
</gene>
<dbReference type="InterPro" id="IPR000649">
    <property type="entry name" value="IF-2B-related"/>
</dbReference>
<comment type="caution">
    <text evidence="8">The sequence shown here is derived from an EMBL/GenBank/DDBJ whole genome shotgun (WGS) entry which is preliminary data.</text>
</comment>
<reference evidence="8" key="1">
    <citation type="submission" date="2021-01" db="EMBL/GenBank/DDBJ databases">
        <authorList>
            <consortium name="Genoscope - CEA"/>
            <person name="William W."/>
        </authorList>
    </citation>
    <scope>NUCLEOTIDE SEQUENCE</scope>
</reference>